<evidence type="ECO:0000256" key="6">
    <source>
        <dbReference type="ARBA" id="ARBA00039017"/>
    </source>
</evidence>
<dbReference type="Gene3D" id="3.40.50.850">
    <property type="entry name" value="Isochorismatase-like"/>
    <property type="match status" value="1"/>
</dbReference>
<evidence type="ECO:0000313" key="10">
    <source>
        <dbReference type="Proteomes" id="UP000189674"/>
    </source>
</evidence>
<dbReference type="GO" id="GO:0046872">
    <property type="term" value="F:metal ion binding"/>
    <property type="evidence" value="ECO:0007669"/>
    <property type="project" value="UniProtKB-KW"/>
</dbReference>
<dbReference type="STRING" id="1936003.STSP2_03498"/>
<evidence type="ECO:0000256" key="2">
    <source>
        <dbReference type="ARBA" id="ARBA00022642"/>
    </source>
</evidence>
<evidence type="ECO:0000256" key="3">
    <source>
        <dbReference type="ARBA" id="ARBA00022723"/>
    </source>
</evidence>
<dbReference type="SUPFAM" id="SSF52499">
    <property type="entry name" value="Isochorismatase-like hydrolases"/>
    <property type="match status" value="1"/>
</dbReference>
<keyword evidence="2" id="KW-0662">Pyridine nucleotide biosynthesis</keyword>
<dbReference type="RefSeq" id="WP_146663891.1">
    <property type="nucleotide sequence ID" value="NZ_CP019791.1"/>
</dbReference>
<comment type="similarity">
    <text evidence="1">Belongs to the isochorismatase family.</text>
</comment>
<name>A0A1U9NQT3_9BACT</name>
<evidence type="ECO:0000259" key="8">
    <source>
        <dbReference type="Pfam" id="PF00857"/>
    </source>
</evidence>
<dbReference type="InterPro" id="IPR036380">
    <property type="entry name" value="Isochorismatase-like_sf"/>
</dbReference>
<evidence type="ECO:0000313" key="9">
    <source>
        <dbReference type="EMBL" id="AQT70292.1"/>
    </source>
</evidence>
<organism evidence="9 10">
    <name type="scientific">Anaerohalosphaera lusitana</name>
    <dbReference type="NCBI Taxonomy" id="1936003"/>
    <lineage>
        <taxon>Bacteria</taxon>
        <taxon>Pseudomonadati</taxon>
        <taxon>Planctomycetota</taxon>
        <taxon>Phycisphaerae</taxon>
        <taxon>Sedimentisphaerales</taxon>
        <taxon>Anaerohalosphaeraceae</taxon>
        <taxon>Anaerohalosphaera</taxon>
    </lineage>
</organism>
<dbReference type="InterPro" id="IPR052347">
    <property type="entry name" value="Isochorismatase_Nicotinamidase"/>
</dbReference>
<dbReference type="AlphaFoldDB" id="A0A1U9NQT3"/>
<reference evidence="10" key="1">
    <citation type="submission" date="2017-02" db="EMBL/GenBank/DDBJ databases">
        <title>Comparative genomics and description of representatives of a novel lineage of planctomycetes thriving in anoxic sediments.</title>
        <authorList>
            <person name="Spring S."/>
            <person name="Bunk B."/>
            <person name="Sproer C."/>
        </authorList>
    </citation>
    <scope>NUCLEOTIDE SEQUENCE [LARGE SCALE GENOMIC DNA]</scope>
    <source>
        <strain evidence="10">ST-NAGAB-D1</strain>
    </source>
</reference>
<feature type="domain" description="Isochorismatase-like" evidence="8">
    <location>
        <begin position="124"/>
        <end position="211"/>
    </location>
</feature>
<accession>A0A1U9NQT3</accession>
<sequence>MDITKLDKRKVLFWDIDTQYDFLKPDGKLYVPDSQPIIDRISRTRRLALDNGYSIVASTDYHSIDNEEISLEPDMQKTFPPHCMKGEPGAARVGDLGDLPVNYIESGVLNQPLVEDVCTRDQFHIVVRTDTVNMFDNPNTQLILKTVQPRLNIVFGVALDICVNHAVEELLKAGFGRIILLTDVTKAIDDEAGEKYLQSFQQRNVRLATLNEIEQELICTC</sequence>
<evidence type="ECO:0000256" key="1">
    <source>
        <dbReference type="ARBA" id="ARBA00006336"/>
    </source>
</evidence>
<keyword evidence="3" id="KW-0479">Metal-binding</keyword>
<protein>
    <recommendedName>
        <fullName evidence="6">nicotinamidase</fullName>
        <ecNumber evidence="6">3.5.1.19</ecNumber>
    </recommendedName>
    <alternativeName>
        <fullName evidence="7">Nicotinamide deamidase</fullName>
    </alternativeName>
</protein>
<dbReference type="Proteomes" id="UP000189674">
    <property type="component" value="Chromosome"/>
</dbReference>
<dbReference type="EMBL" id="CP019791">
    <property type="protein sequence ID" value="AQT70292.1"/>
    <property type="molecule type" value="Genomic_DNA"/>
</dbReference>
<dbReference type="KEGG" id="alus:STSP2_03498"/>
<dbReference type="OrthoDB" id="9791276at2"/>
<dbReference type="PANTHER" id="PTHR11080">
    <property type="entry name" value="PYRAZINAMIDASE/NICOTINAMIDASE"/>
    <property type="match status" value="1"/>
</dbReference>
<keyword evidence="4" id="KW-0378">Hydrolase</keyword>
<evidence type="ECO:0000256" key="7">
    <source>
        <dbReference type="ARBA" id="ARBA00043224"/>
    </source>
</evidence>
<proteinExistence type="inferred from homology"/>
<gene>
    <name evidence="9" type="ORF">STSP2_03498</name>
</gene>
<dbReference type="Pfam" id="PF00857">
    <property type="entry name" value="Isochorismatase"/>
    <property type="match status" value="1"/>
</dbReference>
<dbReference type="PANTHER" id="PTHR11080:SF2">
    <property type="entry name" value="LD05707P"/>
    <property type="match status" value="1"/>
</dbReference>
<comment type="pathway">
    <text evidence="5">Cofactor biosynthesis; nicotinate biosynthesis; nicotinate from nicotinamide: step 1/1.</text>
</comment>
<dbReference type="EC" id="3.5.1.19" evidence="6"/>
<dbReference type="GO" id="GO:0019363">
    <property type="term" value="P:pyridine nucleotide biosynthetic process"/>
    <property type="evidence" value="ECO:0007669"/>
    <property type="project" value="UniProtKB-KW"/>
</dbReference>
<dbReference type="GO" id="GO:0008936">
    <property type="term" value="F:nicotinamidase activity"/>
    <property type="evidence" value="ECO:0007669"/>
    <property type="project" value="UniProtKB-EC"/>
</dbReference>
<evidence type="ECO:0000256" key="4">
    <source>
        <dbReference type="ARBA" id="ARBA00022801"/>
    </source>
</evidence>
<dbReference type="InterPro" id="IPR000868">
    <property type="entry name" value="Isochorismatase-like_dom"/>
</dbReference>
<keyword evidence="10" id="KW-1185">Reference proteome</keyword>
<evidence type="ECO:0000256" key="5">
    <source>
        <dbReference type="ARBA" id="ARBA00037900"/>
    </source>
</evidence>